<keyword evidence="1" id="KW-0472">Membrane</keyword>
<dbReference type="EMBL" id="FOJA01000001">
    <property type="protein sequence ID" value="SEV92794.1"/>
    <property type="molecule type" value="Genomic_DNA"/>
</dbReference>
<dbReference type="Pfam" id="PF09834">
    <property type="entry name" value="DUF2061"/>
    <property type="match status" value="1"/>
</dbReference>
<evidence type="ECO:0000256" key="1">
    <source>
        <dbReference type="SAM" id="Phobius"/>
    </source>
</evidence>
<dbReference type="RefSeq" id="WP_089667561.1">
    <property type="nucleotide sequence ID" value="NZ_FOJA01000001.1"/>
</dbReference>
<reference evidence="3 4" key="1">
    <citation type="submission" date="2016-10" db="EMBL/GenBank/DDBJ databases">
        <authorList>
            <person name="de Groot N.N."/>
        </authorList>
    </citation>
    <scope>NUCLEOTIDE SEQUENCE [LARGE SCALE GENOMIC DNA]</scope>
    <source>
        <strain evidence="3 4">CGMCC 1.5337</strain>
    </source>
</reference>
<keyword evidence="1" id="KW-1133">Transmembrane helix</keyword>
<evidence type="ECO:0000313" key="3">
    <source>
        <dbReference type="EMBL" id="SEV92794.1"/>
    </source>
</evidence>
<organism evidence="3 4">
    <name type="scientific">Halobacterium jilantaiense</name>
    <dbReference type="NCBI Taxonomy" id="355548"/>
    <lineage>
        <taxon>Archaea</taxon>
        <taxon>Methanobacteriati</taxon>
        <taxon>Methanobacteriota</taxon>
        <taxon>Stenosarchaea group</taxon>
        <taxon>Halobacteria</taxon>
        <taxon>Halobacteriales</taxon>
        <taxon>Halobacteriaceae</taxon>
        <taxon>Halobacterium</taxon>
    </lineage>
</organism>
<proteinExistence type="predicted"/>
<evidence type="ECO:0000313" key="4">
    <source>
        <dbReference type="Proteomes" id="UP000198518"/>
    </source>
</evidence>
<accession>A0A1I0MVC5</accession>
<feature type="transmembrane region" description="Helical" evidence="1">
    <location>
        <begin position="12"/>
        <end position="30"/>
    </location>
</feature>
<gene>
    <name evidence="3" type="ORF">SAMN04487945_0409</name>
</gene>
<feature type="domain" description="DUF2061" evidence="2">
    <location>
        <begin position="9"/>
        <end position="60"/>
    </location>
</feature>
<dbReference type="OrthoDB" id="322944at2157"/>
<dbReference type="AlphaFoldDB" id="A0A1I0MVC5"/>
<protein>
    <submittedName>
        <fullName evidence="3">Uncharacterized membrane protein</fullName>
    </submittedName>
</protein>
<dbReference type="Proteomes" id="UP000198518">
    <property type="component" value="Unassembled WGS sequence"/>
</dbReference>
<dbReference type="InterPro" id="IPR018638">
    <property type="entry name" value="DUF2061_membrane"/>
</dbReference>
<dbReference type="STRING" id="355548.SAMN04487945_0409"/>
<evidence type="ECO:0000259" key="2">
    <source>
        <dbReference type="Pfam" id="PF09834"/>
    </source>
</evidence>
<name>A0A1I0MVC5_9EURY</name>
<keyword evidence="4" id="KW-1185">Reference proteome</keyword>
<keyword evidence="1" id="KW-0812">Transmembrane</keyword>
<sequence>MADSRYRSVVKAASYRVFATGMVFTIAFLYTGEFGSAAKIGVSAAVGKTALYYVWERLWSNIEWGRRPA</sequence>